<evidence type="ECO:0000256" key="5">
    <source>
        <dbReference type="ARBA" id="ARBA00022989"/>
    </source>
</evidence>
<dbReference type="EMBL" id="BJUA01000001">
    <property type="protein sequence ID" value="GEK16377.1"/>
    <property type="molecule type" value="Genomic_DNA"/>
</dbReference>
<evidence type="ECO:0000259" key="10">
    <source>
        <dbReference type="Pfam" id="PF21082"/>
    </source>
</evidence>
<feature type="compositionally biased region" description="Basic and acidic residues" evidence="7">
    <location>
        <begin position="393"/>
        <end position="414"/>
    </location>
</feature>
<evidence type="ECO:0000259" key="11">
    <source>
        <dbReference type="Pfam" id="PF21088"/>
    </source>
</evidence>
<feature type="domain" description="Mechanosensitive ion channel MscS" evidence="9">
    <location>
        <begin position="165"/>
        <end position="224"/>
    </location>
</feature>
<protein>
    <recommendedName>
        <fullName evidence="14">Mechanosensitive ion channel protein MscS</fullName>
    </recommendedName>
</protein>
<dbReference type="InterPro" id="IPR011014">
    <property type="entry name" value="MscS_channel_TM-2"/>
</dbReference>
<evidence type="ECO:0000256" key="2">
    <source>
        <dbReference type="ARBA" id="ARBA00008017"/>
    </source>
</evidence>
<evidence type="ECO:0008006" key="14">
    <source>
        <dbReference type="Google" id="ProtNLM"/>
    </source>
</evidence>
<evidence type="ECO:0000256" key="4">
    <source>
        <dbReference type="ARBA" id="ARBA00022692"/>
    </source>
</evidence>
<dbReference type="InterPro" id="IPR023408">
    <property type="entry name" value="MscS_beta-dom_sf"/>
</dbReference>
<organism evidence="12 13">
    <name type="scientific">Cellulomonas persica</name>
    <dbReference type="NCBI Taxonomy" id="76861"/>
    <lineage>
        <taxon>Bacteria</taxon>
        <taxon>Bacillati</taxon>
        <taxon>Actinomycetota</taxon>
        <taxon>Actinomycetes</taxon>
        <taxon>Micrococcales</taxon>
        <taxon>Cellulomonadaceae</taxon>
        <taxon>Cellulomonas</taxon>
    </lineage>
</organism>
<dbReference type="InterPro" id="IPR010920">
    <property type="entry name" value="LSM_dom_sf"/>
</dbReference>
<dbReference type="PANTHER" id="PTHR30460">
    <property type="entry name" value="MODERATE CONDUCTANCE MECHANOSENSITIVE CHANNEL YBIO"/>
    <property type="match status" value="1"/>
</dbReference>
<feature type="domain" description="Mechanosensitive ion channel MscS C-terminal" evidence="10">
    <location>
        <begin position="235"/>
        <end position="320"/>
    </location>
</feature>
<dbReference type="Pfam" id="PF00924">
    <property type="entry name" value="MS_channel_2nd"/>
    <property type="match status" value="1"/>
</dbReference>
<feature type="compositionally biased region" description="Low complexity" evidence="7">
    <location>
        <begin position="366"/>
        <end position="387"/>
    </location>
</feature>
<dbReference type="Pfam" id="PF21082">
    <property type="entry name" value="MS_channel_3rd"/>
    <property type="match status" value="1"/>
</dbReference>
<sequence length="414" mass="43401">MTPAHLPDVAARAAGPAPTPGETTDPVAPPAELAPGAWWDWLTGVPLTILLIVVISSIVLVVLRTVIGRVTEHIAEGTPVTQRGVLKPLGEVGVAQTLLKVDPVATARRAQRARTLGSVLRSSAAVLVGVIAVFLILDTLGVNIAPFVASAGIVGLALGFGAQSLVKDFLTGMFMLLEDQYGVGDVVDVGPATGTVEAVTLRVTKVRDSDGTLWYVPNGTMVRVGNKTQGWSTAVVEIDVDYFADLDHVQRLLEQAAQQVMADPEVGPAVQGTPTITGIERLTSEAITLRMRLRTTPARQWEVARAVRVAARQVLEEADVPLAGQREALASYHAARTATPAPGTADRAADDAPTDSTDSTDDEPTPDATAADDTAADQTAARQPAADGPAPVEDPRDTPVDDALRPPRQDPPAR</sequence>
<comment type="subcellular location">
    <subcellularLocation>
        <location evidence="1">Cell membrane</location>
        <topology evidence="1">Multi-pass membrane protein</topology>
    </subcellularLocation>
</comment>
<keyword evidence="4 8" id="KW-0812">Transmembrane</keyword>
<feature type="transmembrane region" description="Helical" evidence="8">
    <location>
        <begin position="118"/>
        <end position="137"/>
    </location>
</feature>
<keyword evidence="6 8" id="KW-0472">Membrane</keyword>
<evidence type="ECO:0000259" key="9">
    <source>
        <dbReference type="Pfam" id="PF00924"/>
    </source>
</evidence>
<keyword evidence="13" id="KW-1185">Reference proteome</keyword>
<feature type="compositionally biased region" description="Low complexity" evidence="7">
    <location>
        <begin position="337"/>
        <end position="346"/>
    </location>
</feature>
<name>A0A510UNY5_9CELL</name>
<keyword evidence="3" id="KW-1003">Cell membrane</keyword>
<dbReference type="OrthoDB" id="4638917at2"/>
<dbReference type="GO" id="GO:0005886">
    <property type="term" value="C:plasma membrane"/>
    <property type="evidence" value="ECO:0007669"/>
    <property type="project" value="UniProtKB-SubCell"/>
</dbReference>
<dbReference type="RefSeq" id="WP_146804699.1">
    <property type="nucleotide sequence ID" value="NZ_BJUA01000001.1"/>
</dbReference>
<evidence type="ECO:0000256" key="8">
    <source>
        <dbReference type="SAM" id="Phobius"/>
    </source>
</evidence>
<dbReference type="Gene3D" id="1.10.287.1260">
    <property type="match status" value="1"/>
</dbReference>
<feature type="domain" description="Mechanosensitive ion channel transmembrane helices 2/3" evidence="11">
    <location>
        <begin position="125"/>
        <end position="163"/>
    </location>
</feature>
<comment type="similarity">
    <text evidence="2">Belongs to the MscS (TC 1.A.23) family.</text>
</comment>
<dbReference type="SUPFAM" id="SSF82861">
    <property type="entry name" value="Mechanosensitive channel protein MscS (YggB), transmembrane region"/>
    <property type="match status" value="1"/>
</dbReference>
<dbReference type="FunFam" id="2.30.30.60:FF:000001">
    <property type="entry name" value="MscS Mechanosensitive ion channel"/>
    <property type="match status" value="1"/>
</dbReference>
<comment type="caution">
    <text evidence="12">The sequence shown here is derived from an EMBL/GenBank/DDBJ whole genome shotgun (WGS) entry which is preliminary data.</text>
</comment>
<feature type="transmembrane region" description="Helical" evidence="8">
    <location>
        <begin position="143"/>
        <end position="166"/>
    </location>
</feature>
<evidence type="ECO:0000256" key="3">
    <source>
        <dbReference type="ARBA" id="ARBA00022475"/>
    </source>
</evidence>
<dbReference type="InterPro" id="IPR045276">
    <property type="entry name" value="YbiO_bact"/>
</dbReference>
<evidence type="ECO:0000313" key="12">
    <source>
        <dbReference type="EMBL" id="GEK16377.1"/>
    </source>
</evidence>
<reference evidence="12 13" key="1">
    <citation type="submission" date="2019-07" db="EMBL/GenBank/DDBJ databases">
        <title>Whole genome shotgun sequence of Cellulomonas persica NBRC 101101.</title>
        <authorList>
            <person name="Hosoyama A."/>
            <person name="Uohara A."/>
            <person name="Ohji S."/>
            <person name="Ichikawa N."/>
        </authorList>
    </citation>
    <scope>NUCLEOTIDE SEQUENCE [LARGE SCALE GENOMIC DNA]</scope>
    <source>
        <strain evidence="12 13">NBRC 101101</strain>
    </source>
</reference>
<evidence type="ECO:0000256" key="1">
    <source>
        <dbReference type="ARBA" id="ARBA00004651"/>
    </source>
</evidence>
<keyword evidence="5 8" id="KW-1133">Transmembrane helix</keyword>
<dbReference type="AlphaFoldDB" id="A0A510UNY5"/>
<dbReference type="SUPFAM" id="SSF82689">
    <property type="entry name" value="Mechanosensitive channel protein MscS (YggB), C-terminal domain"/>
    <property type="match status" value="1"/>
</dbReference>
<evidence type="ECO:0000313" key="13">
    <source>
        <dbReference type="Proteomes" id="UP000321386"/>
    </source>
</evidence>
<dbReference type="InterPro" id="IPR011066">
    <property type="entry name" value="MscS_channel_C_sf"/>
</dbReference>
<feature type="transmembrane region" description="Helical" evidence="8">
    <location>
        <begin position="41"/>
        <end position="63"/>
    </location>
</feature>
<feature type="region of interest" description="Disordered" evidence="7">
    <location>
        <begin position="1"/>
        <end position="29"/>
    </location>
</feature>
<dbReference type="InterPro" id="IPR049142">
    <property type="entry name" value="MS_channel_1st"/>
</dbReference>
<dbReference type="InterPro" id="IPR049278">
    <property type="entry name" value="MS_channel_C"/>
</dbReference>
<dbReference type="Pfam" id="PF21088">
    <property type="entry name" value="MS_channel_1st"/>
    <property type="match status" value="1"/>
</dbReference>
<dbReference type="Gene3D" id="3.30.70.100">
    <property type="match status" value="1"/>
</dbReference>
<accession>A0A510UNY5</accession>
<dbReference type="Proteomes" id="UP000321386">
    <property type="component" value="Unassembled WGS sequence"/>
</dbReference>
<proteinExistence type="inferred from homology"/>
<dbReference type="PANTHER" id="PTHR30460:SF0">
    <property type="entry name" value="MODERATE CONDUCTANCE MECHANOSENSITIVE CHANNEL YBIO"/>
    <property type="match status" value="1"/>
</dbReference>
<dbReference type="Gene3D" id="2.30.30.60">
    <property type="match status" value="1"/>
</dbReference>
<dbReference type="InterPro" id="IPR006685">
    <property type="entry name" value="MscS_channel_2nd"/>
</dbReference>
<evidence type="ECO:0000256" key="6">
    <source>
        <dbReference type="ARBA" id="ARBA00023136"/>
    </source>
</evidence>
<dbReference type="GO" id="GO:0008381">
    <property type="term" value="F:mechanosensitive monoatomic ion channel activity"/>
    <property type="evidence" value="ECO:0007669"/>
    <property type="project" value="InterPro"/>
</dbReference>
<dbReference type="SUPFAM" id="SSF50182">
    <property type="entry name" value="Sm-like ribonucleoproteins"/>
    <property type="match status" value="1"/>
</dbReference>
<gene>
    <name evidence="12" type="ORF">CPE01_01100</name>
</gene>
<feature type="region of interest" description="Disordered" evidence="7">
    <location>
        <begin position="337"/>
        <end position="414"/>
    </location>
</feature>
<evidence type="ECO:0000256" key="7">
    <source>
        <dbReference type="SAM" id="MobiDB-lite"/>
    </source>
</evidence>
<feature type="compositionally biased region" description="Low complexity" evidence="7">
    <location>
        <begin position="7"/>
        <end position="26"/>
    </location>
</feature>